<sequence length="109" mass="12795">MKILLERIKILAKENKINLKDLSKNLGWGENTLYKWATQSPSVDKIDKVANYFNVSTDYLLGRTDLKRYVIPDERFQTFAAHIDDDATEEEIEEILAFIEFKKNLKKNK</sequence>
<evidence type="ECO:0000313" key="3">
    <source>
        <dbReference type="Proteomes" id="UP001597568"/>
    </source>
</evidence>
<dbReference type="SMART" id="SM00530">
    <property type="entry name" value="HTH_XRE"/>
    <property type="match status" value="1"/>
</dbReference>
<dbReference type="EMBL" id="JBHUOR010000129">
    <property type="protein sequence ID" value="MFD2869861.1"/>
    <property type="molecule type" value="Genomic_DNA"/>
</dbReference>
<keyword evidence="3" id="KW-1185">Reference proteome</keyword>
<dbReference type="SUPFAM" id="SSF47413">
    <property type="entry name" value="lambda repressor-like DNA-binding domains"/>
    <property type="match status" value="1"/>
</dbReference>
<proteinExistence type="predicted"/>
<dbReference type="Pfam" id="PF01381">
    <property type="entry name" value="HTH_3"/>
    <property type="match status" value="1"/>
</dbReference>
<evidence type="ECO:0000313" key="2">
    <source>
        <dbReference type="EMBL" id="MFD2869861.1"/>
    </source>
</evidence>
<evidence type="ECO:0000259" key="1">
    <source>
        <dbReference type="PROSITE" id="PS50943"/>
    </source>
</evidence>
<comment type="caution">
    <text evidence="2">The sequence shown here is derived from an EMBL/GenBank/DDBJ whole genome shotgun (WGS) entry which is preliminary data.</text>
</comment>
<dbReference type="CDD" id="cd00093">
    <property type="entry name" value="HTH_XRE"/>
    <property type="match status" value="1"/>
</dbReference>
<dbReference type="InterPro" id="IPR010982">
    <property type="entry name" value="Lambda_DNA-bd_dom_sf"/>
</dbReference>
<gene>
    <name evidence="2" type="ORF">ACFSY7_15315</name>
</gene>
<feature type="domain" description="HTH cro/C1-type" evidence="1">
    <location>
        <begin position="8"/>
        <end position="60"/>
    </location>
</feature>
<reference evidence="3" key="1">
    <citation type="journal article" date="2019" name="Int. J. Syst. Evol. Microbiol.">
        <title>The Global Catalogue of Microorganisms (GCM) 10K type strain sequencing project: providing services to taxonomists for standard genome sequencing and annotation.</title>
        <authorList>
            <consortium name="The Broad Institute Genomics Platform"/>
            <consortium name="The Broad Institute Genome Sequencing Center for Infectious Disease"/>
            <person name="Wu L."/>
            <person name="Ma J."/>
        </authorList>
    </citation>
    <scope>NUCLEOTIDE SEQUENCE [LARGE SCALE GENOMIC DNA]</scope>
    <source>
        <strain evidence="3">KCTC 33522</strain>
    </source>
</reference>
<accession>A0ABW5Y3I6</accession>
<dbReference type="InterPro" id="IPR001387">
    <property type="entry name" value="Cro/C1-type_HTH"/>
</dbReference>
<dbReference type="Proteomes" id="UP001597568">
    <property type="component" value="Unassembled WGS sequence"/>
</dbReference>
<dbReference type="RefSeq" id="WP_380148494.1">
    <property type="nucleotide sequence ID" value="NZ_JBHUOR010000129.1"/>
</dbReference>
<dbReference type="Gene3D" id="1.10.260.40">
    <property type="entry name" value="lambda repressor-like DNA-binding domains"/>
    <property type="match status" value="1"/>
</dbReference>
<organism evidence="2 3">
    <name type="scientific">Kurthia populi</name>
    <dbReference type="NCBI Taxonomy" id="1562132"/>
    <lineage>
        <taxon>Bacteria</taxon>
        <taxon>Bacillati</taxon>
        <taxon>Bacillota</taxon>
        <taxon>Bacilli</taxon>
        <taxon>Bacillales</taxon>
        <taxon>Caryophanaceae</taxon>
        <taxon>Kurthia</taxon>
    </lineage>
</organism>
<protein>
    <submittedName>
        <fullName evidence="2">Helix-turn-helix domain-containing protein</fullName>
    </submittedName>
</protein>
<name>A0ABW5Y3I6_9BACL</name>
<dbReference type="PROSITE" id="PS50943">
    <property type="entry name" value="HTH_CROC1"/>
    <property type="match status" value="1"/>
</dbReference>